<reference evidence="1 2" key="1">
    <citation type="submission" date="2024-09" db="EMBL/GenBank/DDBJ databases">
        <title>Genome sequencing and assembly of Phytophthora oleae, isolate VK10A, causative agent of rot of olive drupes.</title>
        <authorList>
            <person name="Conti Taguali S."/>
            <person name="Riolo M."/>
            <person name="La Spada F."/>
            <person name="Cacciola S.O."/>
            <person name="Dionisio G."/>
        </authorList>
    </citation>
    <scope>NUCLEOTIDE SEQUENCE [LARGE SCALE GENOMIC DNA]</scope>
    <source>
        <strain evidence="1 2">VK10A</strain>
    </source>
</reference>
<name>A0ABD3F415_9STRA</name>
<organism evidence="1 2">
    <name type="scientific">Phytophthora oleae</name>
    <dbReference type="NCBI Taxonomy" id="2107226"/>
    <lineage>
        <taxon>Eukaryota</taxon>
        <taxon>Sar</taxon>
        <taxon>Stramenopiles</taxon>
        <taxon>Oomycota</taxon>
        <taxon>Peronosporomycetes</taxon>
        <taxon>Peronosporales</taxon>
        <taxon>Peronosporaceae</taxon>
        <taxon>Phytophthora</taxon>
    </lineage>
</organism>
<evidence type="ECO:0000313" key="2">
    <source>
        <dbReference type="Proteomes" id="UP001632037"/>
    </source>
</evidence>
<proteinExistence type="predicted"/>
<accession>A0ABD3F415</accession>
<dbReference type="EMBL" id="JBIMZQ010000037">
    <property type="protein sequence ID" value="KAL3661266.1"/>
    <property type="molecule type" value="Genomic_DNA"/>
</dbReference>
<protein>
    <recommendedName>
        <fullName evidence="3">PiggyBac transposable element-derived protein 4 C-terminal zinc-ribbon domain-containing protein</fullName>
    </recommendedName>
</protein>
<sequence length="101" mass="11225">MYESNTFGTQPAPTATVELREPSSDATTHVVRQVERWRNQETQPKRYRQACKVCAILHTGKRAPTSKFFCGDCNGSGPIFLCKAARYKVRDVAMTSGIVNG</sequence>
<gene>
    <name evidence="1" type="ORF">V7S43_013874</name>
</gene>
<evidence type="ECO:0008006" key="3">
    <source>
        <dbReference type="Google" id="ProtNLM"/>
    </source>
</evidence>
<comment type="caution">
    <text evidence="1">The sequence shown here is derived from an EMBL/GenBank/DDBJ whole genome shotgun (WGS) entry which is preliminary data.</text>
</comment>
<evidence type="ECO:0000313" key="1">
    <source>
        <dbReference type="EMBL" id="KAL3661266.1"/>
    </source>
</evidence>
<dbReference type="AlphaFoldDB" id="A0ABD3F415"/>
<dbReference type="Proteomes" id="UP001632037">
    <property type="component" value="Unassembled WGS sequence"/>
</dbReference>
<keyword evidence="2" id="KW-1185">Reference proteome</keyword>